<keyword evidence="1" id="KW-0732">Signal</keyword>
<reference evidence="2 3" key="2">
    <citation type="submission" date="2017-04" db="EMBL/GenBank/DDBJ databases">
        <title>CpG methylation of centromeres and impact of large insertions on vertebrate speciation.</title>
        <authorList>
            <person name="Ichikawa K."/>
            <person name="Yoshimura J."/>
            <person name="Morishita S."/>
        </authorList>
    </citation>
    <scope>NUCLEOTIDE SEQUENCE</scope>
    <source>
        <strain evidence="2 3">HSOK</strain>
    </source>
</reference>
<evidence type="ECO:0000313" key="2">
    <source>
        <dbReference type="Ensembl" id="ENSORLP00015017469.1"/>
    </source>
</evidence>
<accession>A0A3P9IC55</accession>
<proteinExistence type="predicted"/>
<dbReference type="Ensembl" id="ENSORLT00015025920.1">
    <property type="protein sequence ID" value="ENSORLP00015017469.1"/>
    <property type="gene ID" value="ENSORLG00015018485.1"/>
</dbReference>
<reference evidence="2" key="3">
    <citation type="submission" date="2025-08" db="UniProtKB">
        <authorList>
            <consortium name="Ensembl"/>
        </authorList>
    </citation>
    <scope>IDENTIFICATION</scope>
    <source>
        <strain evidence="2">HSOK</strain>
    </source>
</reference>
<dbReference type="AlphaFoldDB" id="A0A3P9IC55"/>
<organism evidence="2 3">
    <name type="scientific">Oryzias latipes</name>
    <name type="common">Japanese rice fish</name>
    <name type="synonym">Japanese killifish</name>
    <dbReference type="NCBI Taxonomy" id="8090"/>
    <lineage>
        <taxon>Eukaryota</taxon>
        <taxon>Metazoa</taxon>
        <taxon>Chordata</taxon>
        <taxon>Craniata</taxon>
        <taxon>Vertebrata</taxon>
        <taxon>Euteleostomi</taxon>
        <taxon>Actinopterygii</taxon>
        <taxon>Neopterygii</taxon>
        <taxon>Teleostei</taxon>
        <taxon>Neoteleostei</taxon>
        <taxon>Acanthomorphata</taxon>
        <taxon>Ovalentaria</taxon>
        <taxon>Atherinomorphae</taxon>
        <taxon>Beloniformes</taxon>
        <taxon>Adrianichthyidae</taxon>
        <taxon>Oryziinae</taxon>
        <taxon>Oryzias</taxon>
    </lineage>
</organism>
<feature type="chain" id="PRO_5017969045" evidence="1">
    <location>
        <begin position="22"/>
        <end position="51"/>
    </location>
</feature>
<dbReference type="Proteomes" id="UP000265200">
    <property type="component" value="Chromosome 17"/>
</dbReference>
<sequence>MNPHLSAIIPLFLFIYLLLQCAQKDQKKPASIYEFSAIDIDGNDVSLEKYR</sequence>
<evidence type="ECO:0000256" key="1">
    <source>
        <dbReference type="SAM" id="SignalP"/>
    </source>
</evidence>
<reference evidence="2" key="4">
    <citation type="submission" date="2025-09" db="UniProtKB">
        <authorList>
            <consortium name="Ensembl"/>
        </authorList>
    </citation>
    <scope>IDENTIFICATION</scope>
    <source>
        <strain evidence="2">HSOK</strain>
    </source>
</reference>
<evidence type="ECO:0000313" key="3">
    <source>
        <dbReference type="Proteomes" id="UP000265200"/>
    </source>
</evidence>
<reference key="1">
    <citation type="journal article" date="2007" name="Nature">
        <title>The medaka draft genome and insights into vertebrate genome evolution.</title>
        <authorList>
            <person name="Kasahara M."/>
            <person name="Naruse K."/>
            <person name="Sasaki S."/>
            <person name="Nakatani Y."/>
            <person name="Qu W."/>
            <person name="Ahsan B."/>
            <person name="Yamada T."/>
            <person name="Nagayasu Y."/>
            <person name="Doi K."/>
            <person name="Kasai Y."/>
            <person name="Jindo T."/>
            <person name="Kobayashi D."/>
            <person name="Shimada A."/>
            <person name="Toyoda A."/>
            <person name="Kuroki Y."/>
            <person name="Fujiyama A."/>
            <person name="Sasaki T."/>
            <person name="Shimizu A."/>
            <person name="Asakawa S."/>
            <person name="Shimizu N."/>
            <person name="Hashimoto S."/>
            <person name="Yang J."/>
            <person name="Lee Y."/>
            <person name="Matsushima K."/>
            <person name="Sugano S."/>
            <person name="Sakaizumi M."/>
            <person name="Narita T."/>
            <person name="Ohishi K."/>
            <person name="Haga S."/>
            <person name="Ohta F."/>
            <person name="Nomoto H."/>
            <person name="Nogata K."/>
            <person name="Morishita T."/>
            <person name="Endo T."/>
            <person name="Shin-I T."/>
            <person name="Takeda H."/>
            <person name="Morishita S."/>
            <person name="Kohara Y."/>
        </authorList>
    </citation>
    <scope>NUCLEOTIDE SEQUENCE [LARGE SCALE GENOMIC DNA]</scope>
    <source>
        <strain>Hd-rR</strain>
    </source>
</reference>
<protein>
    <submittedName>
        <fullName evidence="2">Uncharacterized protein</fullName>
    </submittedName>
</protein>
<name>A0A3P9IC55_ORYLA</name>
<feature type="signal peptide" evidence="1">
    <location>
        <begin position="1"/>
        <end position="21"/>
    </location>
</feature>